<accession>A0A9P6JB59</accession>
<keyword evidence="1" id="KW-0472">Membrane</keyword>
<feature type="transmembrane region" description="Helical" evidence="1">
    <location>
        <begin position="71"/>
        <end position="89"/>
    </location>
</feature>
<feature type="transmembrane region" description="Helical" evidence="1">
    <location>
        <begin position="140"/>
        <end position="159"/>
    </location>
</feature>
<dbReference type="Proteomes" id="UP000738359">
    <property type="component" value="Unassembled WGS sequence"/>
</dbReference>
<dbReference type="OrthoDB" id="2444432at2759"/>
<comment type="caution">
    <text evidence="2">The sequence shown here is derived from an EMBL/GenBank/DDBJ whole genome shotgun (WGS) entry which is preliminary data.</text>
</comment>
<evidence type="ECO:0000313" key="3">
    <source>
        <dbReference type="Proteomes" id="UP000738359"/>
    </source>
</evidence>
<keyword evidence="3" id="KW-1185">Reference proteome</keyword>
<feature type="transmembrane region" description="Helical" evidence="1">
    <location>
        <begin position="40"/>
        <end position="59"/>
    </location>
</feature>
<keyword evidence="1" id="KW-1133">Transmembrane helix</keyword>
<sequence length="401" mass="46720">MHDMARFIKWFRLLILCLALISFILGMTLNANFEFPDKLAFLLISEALTVTFYAKFTYGSKQARKNRTLRIFFRLALAFLTVFWPLKAFRECEYEVRRNYERDEPGIHLYEQIYCRGTDRRRRVPLDEGEPSILPLYRLFRVRCIITLTVCVLITLEMFQYGWSDEHKGFSQDQTAPATETRDDVELAGTAAKMARYVKWLRILIICLALVSFIIGMSLREQLSELDSLTLVLVMEALTVVLYSIFLYKFKVQFRVWRIFLRLLTSILLLAGSIKTVVNDCQYSVERDYGAESPGFHLTELIHCNDGYRRTWGNHRRPWGHQEVELISVYRLFRARCILSFTVCALMLLELLRYWRSTEGSPRESALTAEVQADVELGKISFEEPQKMVLPDAPPHPSTAA</sequence>
<dbReference type="AlphaFoldDB" id="A0A9P6JB59"/>
<dbReference type="EMBL" id="JAAAHY010000165">
    <property type="protein sequence ID" value="KAF9966346.1"/>
    <property type="molecule type" value="Genomic_DNA"/>
</dbReference>
<dbReference type="SUPFAM" id="SSF81665">
    <property type="entry name" value="Calcium ATPase, transmembrane domain M"/>
    <property type="match status" value="1"/>
</dbReference>
<protein>
    <submittedName>
        <fullName evidence="2">Uncharacterized protein</fullName>
    </submittedName>
</protein>
<feature type="transmembrane region" description="Helical" evidence="1">
    <location>
        <begin position="231"/>
        <end position="248"/>
    </location>
</feature>
<proteinExistence type="predicted"/>
<gene>
    <name evidence="2" type="ORF">BGZ70_002625</name>
</gene>
<dbReference type="InterPro" id="IPR023298">
    <property type="entry name" value="ATPase_P-typ_TM_dom_sf"/>
</dbReference>
<reference evidence="2" key="1">
    <citation type="journal article" date="2020" name="Fungal Divers.">
        <title>Resolving the Mortierellaceae phylogeny through synthesis of multi-gene phylogenetics and phylogenomics.</title>
        <authorList>
            <person name="Vandepol N."/>
            <person name="Liber J."/>
            <person name="Desiro A."/>
            <person name="Na H."/>
            <person name="Kennedy M."/>
            <person name="Barry K."/>
            <person name="Grigoriev I.V."/>
            <person name="Miller A.N."/>
            <person name="O'Donnell K."/>
            <person name="Stajich J.E."/>
            <person name="Bonito G."/>
        </authorList>
    </citation>
    <scope>NUCLEOTIDE SEQUENCE</scope>
    <source>
        <strain evidence="2">CK1249</strain>
    </source>
</reference>
<name>A0A9P6JB59_MORAP</name>
<feature type="transmembrane region" description="Helical" evidence="1">
    <location>
        <begin position="200"/>
        <end position="219"/>
    </location>
</feature>
<organism evidence="2 3">
    <name type="scientific">Mortierella alpina</name>
    <name type="common">Oleaginous fungus</name>
    <name type="synonym">Mortierella renispora</name>
    <dbReference type="NCBI Taxonomy" id="64518"/>
    <lineage>
        <taxon>Eukaryota</taxon>
        <taxon>Fungi</taxon>
        <taxon>Fungi incertae sedis</taxon>
        <taxon>Mucoromycota</taxon>
        <taxon>Mortierellomycotina</taxon>
        <taxon>Mortierellomycetes</taxon>
        <taxon>Mortierellales</taxon>
        <taxon>Mortierellaceae</taxon>
        <taxon>Mortierella</taxon>
    </lineage>
</organism>
<evidence type="ECO:0000313" key="2">
    <source>
        <dbReference type="EMBL" id="KAF9966346.1"/>
    </source>
</evidence>
<keyword evidence="1" id="KW-0812">Transmembrane</keyword>
<evidence type="ECO:0000256" key="1">
    <source>
        <dbReference type="SAM" id="Phobius"/>
    </source>
</evidence>